<reference evidence="2 3" key="1">
    <citation type="submission" date="2017-05" db="EMBL/GenBank/DDBJ databases">
        <authorList>
            <person name="Varghese N."/>
            <person name="Submissions S."/>
        </authorList>
    </citation>
    <scope>NUCLEOTIDE SEQUENCE [LARGE SCALE GENOMIC DNA]</scope>
    <source>
        <strain evidence="2 3">DSM 29734</strain>
    </source>
</reference>
<dbReference type="InterPro" id="IPR036390">
    <property type="entry name" value="WH_DNA-bd_sf"/>
</dbReference>
<name>A0ABY1N7R2_9RHOB</name>
<sequence>MTNPGNVSRQLSMSTIVQAITTYGPISRASVSKMTGLSKQTVSEIVGQLEADGWVGTVGQTEGHVGRRAVVYEVVPDAALVASVDLGGTKVRVALCNLTGAVVAETVAPTVMTGGDAVTDQIASMIHRLTTDHNIDRSKVRSIVVGVPGVPQADGTIAYAPNVPGIETLNFPETLSTKTGVEVVVENDVNLAALGEHWMTKRGDSDDIVYLSIGTGIGAGLVIGGNLVRGSTGAAGEVGYLPFGADPFDPESLRVGALERVSATLALIDYYRDRTGKNLDVPGIFEAALTGDTAAQESLERAAKNIALAIGAITAVIDPSCIVIGGSIGARKELRELIRPALASCFPRSIPIENTLLGNHAALAGATSIALSRLHIALFTGGLKGAEINVPPPELGTFQEGAA</sequence>
<comment type="caution">
    <text evidence="2">The sequence shown here is derived from an EMBL/GenBank/DDBJ whole genome shotgun (WGS) entry which is preliminary data.</text>
</comment>
<proteinExistence type="inferred from homology"/>
<dbReference type="PANTHER" id="PTHR18964:SF149">
    <property type="entry name" value="BIFUNCTIONAL UDP-N-ACETYLGLUCOSAMINE 2-EPIMERASE_N-ACETYLMANNOSAMINE KINASE"/>
    <property type="match status" value="1"/>
</dbReference>
<comment type="similarity">
    <text evidence="1">Belongs to the ROK (NagC/XylR) family.</text>
</comment>
<dbReference type="SUPFAM" id="SSF46785">
    <property type="entry name" value="Winged helix' DNA-binding domain"/>
    <property type="match status" value="1"/>
</dbReference>
<dbReference type="GO" id="GO:0016301">
    <property type="term" value="F:kinase activity"/>
    <property type="evidence" value="ECO:0007669"/>
    <property type="project" value="UniProtKB-KW"/>
</dbReference>
<dbReference type="InterPro" id="IPR000600">
    <property type="entry name" value="ROK"/>
</dbReference>
<keyword evidence="2" id="KW-0418">Kinase</keyword>
<dbReference type="SUPFAM" id="SSF53067">
    <property type="entry name" value="Actin-like ATPase domain"/>
    <property type="match status" value="1"/>
</dbReference>
<dbReference type="RefSeq" id="WP_283424108.1">
    <property type="nucleotide sequence ID" value="NZ_FXTY01000001.1"/>
</dbReference>
<keyword evidence="2" id="KW-0808">Transferase</keyword>
<dbReference type="InterPro" id="IPR036388">
    <property type="entry name" value="WH-like_DNA-bd_sf"/>
</dbReference>
<dbReference type="EMBL" id="FXTY01000001">
    <property type="protein sequence ID" value="SMP02328.1"/>
    <property type="molecule type" value="Genomic_DNA"/>
</dbReference>
<dbReference type="Gene3D" id="1.10.10.10">
    <property type="entry name" value="Winged helix-like DNA-binding domain superfamily/Winged helix DNA-binding domain"/>
    <property type="match status" value="1"/>
</dbReference>
<keyword evidence="3" id="KW-1185">Reference proteome</keyword>
<organism evidence="2 3">
    <name type="scientific">Shimia sagamensis</name>
    <dbReference type="NCBI Taxonomy" id="1566352"/>
    <lineage>
        <taxon>Bacteria</taxon>
        <taxon>Pseudomonadati</taxon>
        <taxon>Pseudomonadota</taxon>
        <taxon>Alphaproteobacteria</taxon>
        <taxon>Rhodobacterales</taxon>
        <taxon>Roseobacteraceae</taxon>
    </lineage>
</organism>
<accession>A0ABY1N7R2</accession>
<evidence type="ECO:0000313" key="3">
    <source>
        <dbReference type="Proteomes" id="UP001157961"/>
    </source>
</evidence>
<dbReference type="Proteomes" id="UP001157961">
    <property type="component" value="Unassembled WGS sequence"/>
</dbReference>
<dbReference type="Pfam" id="PF00480">
    <property type="entry name" value="ROK"/>
    <property type="match status" value="1"/>
</dbReference>
<evidence type="ECO:0000313" key="2">
    <source>
        <dbReference type="EMBL" id="SMP02328.1"/>
    </source>
</evidence>
<gene>
    <name evidence="2" type="ORF">SAMN06265373_101238</name>
</gene>
<dbReference type="PANTHER" id="PTHR18964">
    <property type="entry name" value="ROK (REPRESSOR, ORF, KINASE) FAMILY"/>
    <property type="match status" value="1"/>
</dbReference>
<evidence type="ECO:0000256" key="1">
    <source>
        <dbReference type="ARBA" id="ARBA00006479"/>
    </source>
</evidence>
<protein>
    <submittedName>
        <fullName evidence="2">Sugar kinase of the NBD/HSP70 family, may contain an N-terminal HTH domain</fullName>
    </submittedName>
</protein>
<dbReference type="Gene3D" id="3.30.420.40">
    <property type="match status" value="2"/>
</dbReference>
<dbReference type="InterPro" id="IPR043129">
    <property type="entry name" value="ATPase_NBD"/>
</dbReference>